<proteinExistence type="predicted"/>
<accession>A0A182XTY2</accession>
<evidence type="ECO:0000313" key="1">
    <source>
        <dbReference type="EnsemblMetazoa" id="AQUA015263-PA"/>
    </source>
</evidence>
<name>A0A182XTY2_ANOQN</name>
<sequence length="65" mass="7336">MSPPLGPLNVCCYVLYRCTPPHSFRCRVCTWTIQANSTTSTYQRKNASQTGTAWQQLLNDSPGRE</sequence>
<reference evidence="1" key="1">
    <citation type="submission" date="2020-05" db="UniProtKB">
        <authorList>
            <consortium name="EnsemblMetazoa"/>
        </authorList>
    </citation>
    <scope>IDENTIFICATION</scope>
    <source>
        <strain evidence="1">SANGQUA</strain>
    </source>
</reference>
<dbReference type="VEuPathDB" id="VectorBase:AQUA015263"/>
<keyword evidence="2" id="KW-1185">Reference proteome</keyword>
<organism evidence="1 2">
    <name type="scientific">Anopheles quadriannulatus</name>
    <name type="common">Mosquito</name>
    <dbReference type="NCBI Taxonomy" id="34691"/>
    <lineage>
        <taxon>Eukaryota</taxon>
        <taxon>Metazoa</taxon>
        <taxon>Ecdysozoa</taxon>
        <taxon>Arthropoda</taxon>
        <taxon>Hexapoda</taxon>
        <taxon>Insecta</taxon>
        <taxon>Pterygota</taxon>
        <taxon>Neoptera</taxon>
        <taxon>Endopterygota</taxon>
        <taxon>Diptera</taxon>
        <taxon>Nematocera</taxon>
        <taxon>Culicoidea</taxon>
        <taxon>Culicidae</taxon>
        <taxon>Anophelinae</taxon>
        <taxon>Anopheles</taxon>
    </lineage>
</organism>
<dbReference type="EnsemblMetazoa" id="AQUA015263-RA">
    <property type="protein sequence ID" value="AQUA015263-PA"/>
    <property type="gene ID" value="AQUA015263"/>
</dbReference>
<evidence type="ECO:0000313" key="2">
    <source>
        <dbReference type="Proteomes" id="UP000076407"/>
    </source>
</evidence>
<dbReference type="Proteomes" id="UP000076407">
    <property type="component" value="Unassembled WGS sequence"/>
</dbReference>
<dbReference type="AlphaFoldDB" id="A0A182XTY2"/>
<protein>
    <submittedName>
        <fullName evidence="1">Uncharacterized protein</fullName>
    </submittedName>
</protein>